<keyword evidence="4" id="KW-1185">Reference proteome</keyword>
<dbReference type="RefSeq" id="WP_332519352.1">
    <property type="nucleotide sequence ID" value="NZ_JANRHA010000002.1"/>
</dbReference>
<protein>
    <submittedName>
        <fullName evidence="3">DUF222 domain-containing protein</fullName>
    </submittedName>
</protein>
<proteinExistence type="predicted"/>
<feature type="region of interest" description="Disordered" evidence="1">
    <location>
        <begin position="1"/>
        <end position="23"/>
    </location>
</feature>
<dbReference type="EMBL" id="JANRHA010000002">
    <property type="protein sequence ID" value="MDG3013932.1"/>
    <property type="molecule type" value="Genomic_DNA"/>
</dbReference>
<organism evidence="3 4">
    <name type="scientific">Speluncibacter jeojiensis</name>
    <dbReference type="NCBI Taxonomy" id="2710754"/>
    <lineage>
        <taxon>Bacteria</taxon>
        <taxon>Bacillati</taxon>
        <taxon>Actinomycetota</taxon>
        <taxon>Actinomycetes</taxon>
        <taxon>Mycobacteriales</taxon>
        <taxon>Speluncibacteraceae</taxon>
        <taxon>Speluncibacter</taxon>
    </lineage>
</organism>
<evidence type="ECO:0000313" key="4">
    <source>
        <dbReference type="Proteomes" id="UP001152755"/>
    </source>
</evidence>
<evidence type="ECO:0000259" key="2">
    <source>
        <dbReference type="Pfam" id="PF02720"/>
    </source>
</evidence>
<dbReference type="Pfam" id="PF02720">
    <property type="entry name" value="DUF222"/>
    <property type="match status" value="1"/>
</dbReference>
<dbReference type="AlphaFoldDB" id="A0A9X4M0B3"/>
<accession>A0A9X4M0B3</accession>
<dbReference type="Proteomes" id="UP001152755">
    <property type="component" value="Unassembled WGS sequence"/>
</dbReference>
<feature type="domain" description="DUF222" evidence="2">
    <location>
        <begin position="34"/>
        <end position="125"/>
    </location>
</feature>
<reference evidence="3" key="1">
    <citation type="submission" date="2022-08" db="EMBL/GenBank/DDBJ databases">
        <title>Genome analysis of Corynebacteriales strain.</title>
        <authorList>
            <person name="Lee S.D."/>
        </authorList>
    </citation>
    <scope>NUCLEOTIDE SEQUENCE</scope>
    <source>
        <strain evidence="3">D3-21</strain>
    </source>
</reference>
<name>A0A9X4M0B3_9ACTN</name>
<gene>
    <name evidence="3" type="ORF">NVS88_05100</name>
</gene>
<dbReference type="InterPro" id="IPR003870">
    <property type="entry name" value="DUF222"/>
</dbReference>
<comment type="caution">
    <text evidence="3">The sequence shown here is derived from an EMBL/GenBank/DDBJ whole genome shotgun (WGS) entry which is preliminary data.</text>
</comment>
<evidence type="ECO:0000256" key="1">
    <source>
        <dbReference type="SAM" id="MobiDB-lite"/>
    </source>
</evidence>
<evidence type="ECO:0000313" key="3">
    <source>
        <dbReference type="EMBL" id="MDG3013932.1"/>
    </source>
</evidence>
<sequence length="134" mass="14497">MRRTDRPAPPVGASPSAVERKPGGYCAEAARDQLRECERAEKLANSEVAVAPTVSERIAQNYIPVSAALRDRLPLVRGAFEAGDLDHRRVDAIWRSTADNDDSLMSRVEAEILAAARRLPPGRLGVEIDRGPGG</sequence>